<evidence type="ECO:0000313" key="3">
    <source>
        <dbReference type="Proteomes" id="UP000009044"/>
    </source>
</evidence>
<evidence type="ECO:0000259" key="1">
    <source>
        <dbReference type="Pfam" id="PF01593"/>
    </source>
</evidence>
<dbReference type="PATRIC" id="fig|634177.7.peg.355"/>
<dbReference type="Proteomes" id="UP000009044">
    <property type="component" value="Chromosome"/>
</dbReference>
<dbReference type="GO" id="GO:0016491">
    <property type="term" value="F:oxidoreductase activity"/>
    <property type="evidence" value="ECO:0007669"/>
    <property type="project" value="InterPro"/>
</dbReference>
<feature type="domain" description="Amine oxidase" evidence="1">
    <location>
        <begin position="73"/>
        <end position="116"/>
    </location>
</feature>
<dbReference type="KEGG" id="gxy:GLX_03190"/>
<dbReference type="eggNOG" id="COG1231">
    <property type="taxonomic scope" value="Bacteria"/>
</dbReference>
<dbReference type="AlphaFoldDB" id="G2I3C6"/>
<sequence length="150" mass="16640">MLISWGLLMQNAHPRTVHTRRQILTRIGMLAGSDVLYQAMTAMGHARGTDFMAPSVLSGVRPGIRVLVLDARLAGMLAAYELRKAGYQVQVLEFQNRSSGRNISQRGGDTVTELGGATQKVGFTPDNYINPGLWRIPYHHQGLWDVVQMH</sequence>
<dbReference type="Pfam" id="PF01593">
    <property type="entry name" value="Amino_oxidase"/>
    <property type="match status" value="1"/>
</dbReference>
<gene>
    <name evidence="2" type="ordered locus">GLX_03190</name>
</gene>
<dbReference type="InterPro" id="IPR036188">
    <property type="entry name" value="FAD/NAD-bd_sf"/>
</dbReference>
<proteinExistence type="predicted"/>
<name>G2I3C6_KOMMN</name>
<dbReference type="HOGENOM" id="CLU_1738137_0_0_5"/>
<organism evidence="2 3">
    <name type="scientific">Komagataeibacter medellinensis (strain NBRC 3288 / BCRC 11682 / LMG 1693 / Kondo 51)</name>
    <name type="common">Gluconacetobacter medellinensis</name>
    <dbReference type="NCBI Taxonomy" id="634177"/>
    <lineage>
        <taxon>Bacteria</taxon>
        <taxon>Pseudomonadati</taxon>
        <taxon>Pseudomonadota</taxon>
        <taxon>Alphaproteobacteria</taxon>
        <taxon>Acetobacterales</taxon>
        <taxon>Acetobacteraceae</taxon>
        <taxon>Komagataeibacter</taxon>
    </lineage>
</organism>
<protein>
    <submittedName>
        <fullName evidence="2">Amine oxidase flavin-containing</fullName>
    </submittedName>
</protein>
<dbReference type="EMBL" id="AP012159">
    <property type="protein sequence ID" value="BAK82731.1"/>
    <property type="molecule type" value="Genomic_DNA"/>
</dbReference>
<reference evidence="3" key="1">
    <citation type="journal article" date="2011" name="J. Bacteriol.">
        <title>Complete genome sequence of NBRC 3288, a unique cellulose-nonproducing strain of Gluconacetobacter xylinus isolated from vinegar.</title>
        <authorList>
            <person name="Ogino H."/>
            <person name="Azuma Y."/>
            <person name="Hosoyama A."/>
            <person name="Nakazawa H."/>
            <person name="Matsutani M."/>
            <person name="Hasegawa A."/>
            <person name="Otsuyama K."/>
            <person name="Matsushita K."/>
            <person name="Fujita N."/>
            <person name="Shirai M."/>
        </authorList>
    </citation>
    <scope>NUCLEOTIDE SEQUENCE [LARGE SCALE GENOMIC DNA]</scope>
    <source>
        <strain evidence="3">NBRC 3288 / BCRC 11682 / LMG 1693</strain>
    </source>
</reference>
<accession>G2I3C6</accession>
<evidence type="ECO:0000313" key="2">
    <source>
        <dbReference type="EMBL" id="BAK82731.1"/>
    </source>
</evidence>
<dbReference type="Gene3D" id="3.50.50.60">
    <property type="entry name" value="FAD/NAD(P)-binding domain"/>
    <property type="match status" value="1"/>
</dbReference>
<dbReference type="InterPro" id="IPR002937">
    <property type="entry name" value="Amino_oxidase"/>
</dbReference>
<dbReference type="SUPFAM" id="SSF51905">
    <property type="entry name" value="FAD/NAD(P)-binding domain"/>
    <property type="match status" value="1"/>
</dbReference>
<dbReference type="STRING" id="634177.GLX_03190"/>